<reference evidence="5" key="1">
    <citation type="submission" date="2022-05" db="EMBL/GenBank/DDBJ databases">
        <authorList>
            <person name="Colautti A."/>
            <person name="Iacumin L."/>
        </authorList>
    </citation>
    <scope>NUCLEOTIDE SEQUENCE</scope>
    <source>
        <strain evidence="5">DSM 30747</strain>
    </source>
</reference>
<dbReference type="PANTHER" id="PTHR42834">
    <property type="entry name" value="ENDONUCLEASE/EXONUCLEASE/PHOSPHATASE FAMILY PROTEIN (AFU_ORTHOLOGUE AFUA_3G09210)"/>
    <property type="match status" value="1"/>
</dbReference>
<dbReference type="Gene3D" id="3.60.10.10">
    <property type="entry name" value="Endonuclease/exonuclease/phosphatase"/>
    <property type="match status" value="1"/>
</dbReference>
<dbReference type="SUPFAM" id="SSF56219">
    <property type="entry name" value="DNase I-like"/>
    <property type="match status" value="1"/>
</dbReference>
<dbReference type="CDD" id="cd04486">
    <property type="entry name" value="YhcR_OBF_like"/>
    <property type="match status" value="1"/>
</dbReference>
<feature type="domain" description="Endonuclease/exonuclease/phosphatase" evidence="2">
    <location>
        <begin position="697"/>
        <end position="988"/>
    </location>
</feature>
<evidence type="ECO:0000259" key="3">
    <source>
        <dbReference type="Pfam" id="PF13290"/>
    </source>
</evidence>
<accession>A0A9X3LCP1</accession>
<feature type="transmembrane region" description="Helical" evidence="1">
    <location>
        <begin position="12"/>
        <end position="30"/>
    </location>
</feature>
<name>A0A9X3LCP1_9BACI</name>
<feature type="domain" description="Endonuclease YhcR N-terminal" evidence="4">
    <location>
        <begin position="40"/>
        <end position="145"/>
    </location>
</feature>
<dbReference type="Proteomes" id="UP001152172">
    <property type="component" value="Unassembled WGS sequence"/>
</dbReference>
<evidence type="ECO:0000259" key="2">
    <source>
        <dbReference type="Pfam" id="PF03372"/>
    </source>
</evidence>
<proteinExistence type="predicted"/>
<dbReference type="Gene3D" id="2.60.40.1080">
    <property type="match status" value="1"/>
</dbReference>
<dbReference type="InterPro" id="IPR059177">
    <property type="entry name" value="GH29D-like_dom"/>
</dbReference>
<sequence>MSKESIWNHAYNKVIVSFILVVSMFVPFIIETNVQAAEPISVSEAITNNTGTATVQGYIVGIANSGSSYDQEAPFTVATNIGLADSPNETNPSNILPVQLPSGTIRTALNLKDNPQNFKAEITVTGSLEAYFSVPGLKNPTAYTIISDGETPPETPEAENMENIAAARAVEDANKLIKVTGTVTTGTGFWGGKAFYLQDTSAGIYAFTSSADVNSGDVVELEGKVSPYSGELQIQPTKITKISSGNELPARQIITPAGVNDETQGERILLKNVEITNLTKTNDYGTFEFTATHENGESVIIRNDNRNGLDYDTFTQRYKEGDRVQVTGISSIFNTTYQVKTLGLESFDLVNKPAVYTDIFPGTVSEGTQISLMSPIEGAAIYYTLDGSTPSTNSTLYTEPLTLSTDTTIKAIAVSDTTSDVFTFTYNVLKTNNLTIRDIQGQGHFSDYDGATVQDITGVVTHLYNSANFVIQDINADDDNTTSEAIIVNKASNGFAIGDLVTVAGTVEEWYYEGYSDMKANDLPITRIRATSATKTGIAELPTPLVIGEDIFPPTEIIDNDDLTTFNPLEDGIDFWESIELMRLAVPNAKVIGPQEYGEIPVISGNSTNTQFNVLGGVNISANDYNPERILVLTGNEAYDAKSGDYYTGDIVGVMGYGFGNFKLWTEEDNLPPITRIEKTTVVTDIESSKDKLTVAAYNVENFSTNTNNTPDEKVEKIAKSFVENMKSPDIITLVEVQDNDGPTTSGNTDASASYERLIEAIEATGGPTYAWTDIAPEYDQDGGQPGGNIRVGYLYNPDRVTLTEGTKGSSTDKVAWDKVGNLTLNPGRVLDLPQENTRKPLAAQFEFQGEKVVVIGAHLNSKGGDQPLFGKNQPPFLGSEAERIELATMINNFIQEGLEKDPDLNVIVAGDMNDFEFTPTLAALKGGILTNMVEKVPADERFSYYYQGNNQVLDHILVTNNLANKTTVDMIHINANYMDIHGRASDHDPILIQLDLNEPDTTTLEANKTAIELEKGKQSNIKLIETTTKQDGTTTTKDVTSEANYSGFNSKVISVDKGVITAKAAGLTSIKAAYGGNSVSISVAVQSVKDGEAVITEDEVDTSKKVITVDGSVMHNAGDVNIRFTEAATSKINAANKDVVIELINGTFLITSKNFDVLAVSGQFTLYLDYHVPPGLLKEKNKHKIKDNLKLKDMAFYDNNKKTITKGFSDYFTITTEGKKVTKEVAYYDQKSKKWMFKKIK</sequence>
<comment type="caution">
    <text evidence="5">The sequence shown here is derived from an EMBL/GenBank/DDBJ whole genome shotgun (WGS) entry which is preliminary data.</text>
</comment>
<dbReference type="AlphaFoldDB" id="A0A9X3LCP1"/>
<keyword evidence="6" id="KW-1185">Reference proteome</keyword>
<keyword evidence="1" id="KW-0472">Membrane</keyword>
<dbReference type="RefSeq" id="WP_269922177.1">
    <property type="nucleotide sequence ID" value="NZ_JAMKBI010000007.1"/>
</dbReference>
<feature type="domain" description="GH29D-like beta-sandwich" evidence="3">
    <location>
        <begin position="361"/>
        <end position="420"/>
    </location>
</feature>
<dbReference type="InterPro" id="IPR005135">
    <property type="entry name" value="Endo/exonuclease/phosphatase"/>
</dbReference>
<dbReference type="PANTHER" id="PTHR42834:SF1">
    <property type="entry name" value="ENDONUCLEASE_EXONUCLEASE_PHOSPHATASE FAMILY PROTEIN (AFU_ORTHOLOGUE AFUA_3G09210)"/>
    <property type="match status" value="1"/>
</dbReference>
<dbReference type="EMBL" id="JAMKBI010000007">
    <property type="protein sequence ID" value="MCZ8533919.1"/>
    <property type="molecule type" value="Genomic_DNA"/>
</dbReference>
<dbReference type="Pfam" id="PF13290">
    <property type="entry name" value="CHB_HEX_C_1"/>
    <property type="match status" value="1"/>
</dbReference>
<dbReference type="InterPro" id="IPR036691">
    <property type="entry name" value="Endo/exonu/phosph_ase_sf"/>
</dbReference>
<evidence type="ECO:0000256" key="1">
    <source>
        <dbReference type="SAM" id="Phobius"/>
    </source>
</evidence>
<keyword evidence="1" id="KW-0812">Transmembrane</keyword>
<gene>
    <name evidence="5" type="ORF">M9R61_11410</name>
</gene>
<keyword evidence="1" id="KW-1133">Transmembrane helix</keyword>
<evidence type="ECO:0000259" key="4">
    <source>
        <dbReference type="Pfam" id="PF19886"/>
    </source>
</evidence>
<dbReference type="GO" id="GO:0003824">
    <property type="term" value="F:catalytic activity"/>
    <property type="evidence" value="ECO:0007669"/>
    <property type="project" value="InterPro"/>
</dbReference>
<evidence type="ECO:0000313" key="5">
    <source>
        <dbReference type="EMBL" id="MCZ8533919.1"/>
    </source>
</evidence>
<protein>
    <submittedName>
        <fullName evidence="5">DUF6359 domain-containing protein</fullName>
    </submittedName>
</protein>
<dbReference type="Pfam" id="PF19886">
    <property type="entry name" value="DUF6359"/>
    <property type="match status" value="1"/>
</dbReference>
<organism evidence="5 6">
    <name type="scientific">Psychrobacillus psychrodurans</name>
    <dbReference type="NCBI Taxonomy" id="126157"/>
    <lineage>
        <taxon>Bacteria</taxon>
        <taxon>Bacillati</taxon>
        <taxon>Bacillota</taxon>
        <taxon>Bacilli</taxon>
        <taxon>Bacillales</taxon>
        <taxon>Bacillaceae</taxon>
        <taxon>Psychrobacillus</taxon>
    </lineage>
</organism>
<evidence type="ECO:0000313" key="6">
    <source>
        <dbReference type="Proteomes" id="UP001152172"/>
    </source>
</evidence>
<dbReference type="InterPro" id="IPR045939">
    <property type="entry name" value="YhcR_N"/>
</dbReference>
<dbReference type="Pfam" id="PF03372">
    <property type="entry name" value="Exo_endo_phos"/>
    <property type="match status" value="1"/>
</dbReference>